<gene>
    <name evidence="1" type="ORF">DX873_18575</name>
</gene>
<dbReference type="AlphaFoldDB" id="A0A371JKS4"/>
<dbReference type="RefSeq" id="WP_116186000.1">
    <property type="nucleotide sequence ID" value="NZ_QTJX01000010.1"/>
</dbReference>
<reference evidence="1 2" key="1">
    <citation type="submission" date="2018-08" db="EMBL/GenBank/DDBJ databases">
        <title>Muricauda nanhaiensis sp. nov., isolated from seawater of the South China Sea.</title>
        <authorList>
            <person name="Dang Y."/>
        </authorList>
    </citation>
    <scope>NUCLEOTIDE SEQUENCE [LARGE SCALE GENOMIC DNA]</scope>
    <source>
        <strain evidence="1 2">SM1704</strain>
    </source>
</reference>
<evidence type="ECO:0000313" key="2">
    <source>
        <dbReference type="Proteomes" id="UP000261828"/>
    </source>
</evidence>
<dbReference type="Proteomes" id="UP000261828">
    <property type="component" value="Unassembled WGS sequence"/>
</dbReference>
<accession>A0A371JKS4</accession>
<protein>
    <submittedName>
        <fullName evidence="1">Uncharacterized protein</fullName>
    </submittedName>
</protein>
<keyword evidence="2" id="KW-1185">Reference proteome</keyword>
<dbReference type="OrthoDB" id="1452554at2"/>
<sequence>MAKKGNLSAFTQVGPTPDNLSDDLKFWANLDFQKKVQAETSRERALERRRRDTEDRNKRIANYTKGLKNYDTGSNSLNEAQGRLILEAAEQIGDIAIRLEDPDIGIEERVRLNNRLSNLNMLPEHMRAFTGGITQRHEEIMKGVADGKVWENEKLDRYKSYFDGDDSVWGKMQFALDDKGLPAIIYRDIDGDGIADAEGYDQISQAISAFGFDPKVDANEIAGNIAKSLGEDSTTTSGPGFSTNFEQGPRADDIELQVQEAIQEKNGGLKLLGKSMLVEMGLEDSLENRQLMVDRLRELVNSKVDRTSKETINFGARNAANRLAQEGLKKNSNKKVVISAIKGLDGITSTNAEVQDFEFDSNGKLKLKVSVPKTKSITKNDFSELEAKAADGDENAQQQLELAQLTGDGGAKVIIPGENEARTIVVQDEDVDWVSDRLGIDKNERKATKTNGIDNDSFNEFLRKNNLQ</sequence>
<name>A0A371JKS4_9FLAO</name>
<proteinExistence type="predicted"/>
<organism evidence="1 2">
    <name type="scientific">Flagellimonas nanhaiensis</name>
    <dbReference type="NCBI Taxonomy" id="2292706"/>
    <lineage>
        <taxon>Bacteria</taxon>
        <taxon>Pseudomonadati</taxon>
        <taxon>Bacteroidota</taxon>
        <taxon>Flavobacteriia</taxon>
        <taxon>Flavobacteriales</taxon>
        <taxon>Flavobacteriaceae</taxon>
        <taxon>Flagellimonas</taxon>
    </lineage>
</organism>
<evidence type="ECO:0000313" key="1">
    <source>
        <dbReference type="EMBL" id="RDY57565.1"/>
    </source>
</evidence>
<comment type="caution">
    <text evidence="1">The sequence shown here is derived from an EMBL/GenBank/DDBJ whole genome shotgun (WGS) entry which is preliminary data.</text>
</comment>
<dbReference type="EMBL" id="QTJX01000010">
    <property type="protein sequence ID" value="RDY57565.1"/>
    <property type="molecule type" value="Genomic_DNA"/>
</dbReference>